<dbReference type="CDD" id="cd02440">
    <property type="entry name" value="AdoMet_MTases"/>
    <property type="match status" value="1"/>
</dbReference>
<dbReference type="RefSeq" id="WP_170296186.1">
    <property type="nucleotide sequence ID" value="NZ_BAAANI010000005.1"/>
</dbReference>
<reference evidence="2 3" key="1">
    <citation type="submission" date="2024-09" db="EMBL/GenBank/DDBJ databases">
        <authorList>
            <person name="Sun Q."/>
            <person name="Mori K."/>
        </authorList>
    </citation>
    <scope>NUCLEOTIDE SEQUENCE [LARGE SCALE GENOMIC DNA]</scope>
    <source>
        <strain evidence="2 3">JCM 14321</strain>
    </source>
</reference>
<sequence>MLRARADLLGSGAYAPISTALVDAVRSIPDATQANPAGRPGSGLRVADLGCGTGHYSSELARALPELEFLLADRSPDAVRASLRGLPAATGVVLDIWRPLPIRTGRVDVILNVFAPRNLEEFARVLVPGGNLLTVVPTERHLMELRRDGLMLDIPGGKSSRLIEQLAEAGFALSSNAPVEYALDSDATTRLLLAEMGPSAHHAAALAQDAAGGRAKSDAIESVTVSIELLHFTLAAHT</sequence>
<feature type="domain" description="Methyltransferase" evidence="1">
    <location>
        <begin position="46"/>
        <end position="130"/>
    </location>
</feature>
<dbReference type="GO" id="GO:0032259">
    <property type="term" value="P:methylation"/>
    <property type="evidence" value="ECO:0007669"/>
    <property type="project" value="UniProtKB-KW"/>
</dbReference>
<evidence type="ECO:0000313" key="3">
    <source>
        <dbReference type="Proteomes" id="UP001589667"/>
    </source>
</evidence>
<protein>
    <submittedName>
        <fullName evidence="2">Methyltransferase domain-containing protein</fullName>
    </submittedName>
</protein>
<dbReference type="EMBL" id="JBHMBL010000004">
    <property type="protein sequence ID" value="MFB9643898.1"/>
    <property type="molecule type" value="Genomic_DNA"/>
</dbReference>
<organism evidence="2 3">
    <name type="scientific">Agromyces lapidis</name>
    <dbReference type="NCBI Taxonomy" id="279574"/>
    <lineage>
        <taxon>Bacteria</taxon>
        <taxon>Bacillati</taxon>
        <taxon>Actinomycetota</taxon>
        <taxon>Actinomycetes</taxon>
        <taxon>Micrococcales</taxon>
        <taxon>Microbacteriaceae</taxon>
        <taxon>Agromyces</taxon>
    </lineage>
</organism>
<dbReference type="Gene3D" id="3.40.50.150">
    <property type="entry name" value="Vaccinia Virus protein VP39"/>
    <property type="match status" value="1"/>
</dbReference>
<dbReference type="InterPro" id="IPR029063">
    <property type="entry name" value="SAM-dependent_MTases_sf"/>
</dbReference>
<dbReference type="SUPFAM" id="SSF53335">
    <property type="entry name" value="S-adenosyl-L-methionine-dependent methyltransferases"/>
    <property type="match status" value="1"/>
</dbReference>
<keyword evidence="3" id="KW-1185">Reference proteome</keyword>
<comment type="caution">
    <text evidence="2">The sequence shown here is derived from an EMBL/GenBank/DDBJ whole genome shotgun (WGS) entry which is preliminary data.</text>
</comment>
<dbReference type="InterPro" id="IPR016718">
    <property type="entry name" value="rRNA_m1G-MeTrfase_A_prd"/>
</dbReference>
<gene>
    <name evidence="2" type="ORF">ACFFQV_16520</name>
</gene>
<dbReference type="InterPro" id="IPR041698">
    <property type="entry name" value="Methyltransf_25"/>
</dbReference>
<evidence type="ECO:0000313" key="2">
    <source>
        <dbReference type="EMBL" id="MFB9643898.1"/>
    </source>
</evidence>
<dbReference type="PIRSF" id="PIRSF018249">
    <property type="entry name" value="MyrA_prd"/>
    <property type="match status" value="1"/>
</dbReference>
<dbReference type="Proteomes" id="UP001589667">
    <property type="component" value="Unassembled WGS sequence"/>
</dbReference>
<accession>A0ABV5SU85</accession>
<dbReference type="Pfam" id="PF13649">
    <property type="entry name" value="Methyltransf_25"/>
    <property type="match status" value="1"/>
</dbReference>
<proteinExistence type="predicted"/>
<keyword evidence="2" id="KW-0489">Methyltransferase</keyword>
<evidence type="ECO:0000259" key="1">
    <source>
        <dbReference type="Pfam" id="PF13649"/>
    </source>
</evidence>
<keyword evidence="2" id="KW-0808">Transferase</keyword>
<name>A0ABV5SU85_9MICO</name>
<dbReference type="GO" id="GO:0008168">
    <property type="term" value="F:methyltransferase activity"/>
    <property type="evidence" value="ECO:0007669"/>
    <property type="project" value="UniProtKB-KW"/>
</dbReference>